<dbReference type="STRING" id="1120980.GCA_000745955_00489"/>
<dbReference type="EMBL" id="UFSO01000003">
    <property type="protein sequence ID" value="SSY79802.1"/>
    <property type="molecule type" value="Genomic_DNA"/>
</dbReference>
<dbReference type="OrthoDB" id="8614050at2"/>
<sequence length="138" mass="14992">MKKLIFISMIIALSACQKTNHTPNNTNANETVMAASNTHTGNVQIRQNFNQSCVHSALGNQVASNPAKQQFAEQVCNCVYEEGIQAYGSTDKWEVAIANFDKKQADSQLQKVSDDAIQVCLHKHLPQNKASASASAAQ</sequence>
<name>A0A376BS23_9NEIS</name>
<protein>
    <recommendedName>
        <fullName evidence="3">Lipoprotein</fullName>
    </recommendedName>
</protein>
<dbReference type="AlphaFoldDB" id="A0A376BS23"/>
<proteinExistence type="predicted"/>
<evidence type="ECO:0000313" key="2">
    <source>
        <dbReference type="Proteomes" id="UP000254209"/>
    </source>
</evidence>
<accession>A0A376BS23</accession>
<dbReference type="RefSeq" id="WP_034291340.1">
    <property type="nucleotide sequence ID" value="NZ_CP091519.2"/>
</dbReference>
<keyword evidence="2" id="KW-1185">Reference proteome</keyword>
<dbReference type="Proteomes" id="UP000254209">
    <property type="component" value="Unassembled WGS sequence"/>
</dbReference>
<organism evidence="1 2">
    <name type="scientific">Alysiella crassa</name>
    <dbReference type="NCBI Taxonomy" id="153491"/>
    <lineage>
        <taxon>Bacteria</taxon>
        <taxon>Pseudomonadati</taxon>
        <taxon>Pseudomonadota</taxon>
        <taxon>Betaproteobacteria</taxon>
        <taxon>Neisseriales</taxon>
        <taxon>Neisseriaceae</taxon>
        <taxon>Alysiella</taxon>
    </lineage>
</organism>
<evidence type="ECO:0008006" key="3">
    <source>
        <dbReference type="Google" id="ProtNLM"/>
    </source>
</evidence>
<gene>
    <name evidence="1" type="ORF">NCTC10283_01495</name>
</gene>
<evidence type="ECO:0000313" key="1">
    <source>
        <dbReference type="EMBL" id="SSY79802.1"/>
    </source>
</evidence>
<reference evidence="1 2" key="1">
    <citation type="submission" date="2018-06" db="EMBL/GenBank/DDBJ databases">
        <authorList>
            <consortium name="Pathogen Informatics"/>
            <person name="Doyle S."/>
        </authorList>
    </citation>
    <scope>NUCLEOTIDE SEQUENCE [LARGE SCALE GENOMIC DNA]</scope>
    <source>
        <strain evidence="1 2">NCTC10283</strain>
    </source>
</reference>
<dbReference type="PROSITE" id="PS51257">
    <property type="entry name" value="PROKAR_LIPOPROTEIN"/>
    <property type="match status" value="1"/>
</dbReference>